<feature type="compositionally biased region" description="Polar residues" evidence="1">
    <location>
        <begin position="1"/>
        <end position="15"/>
    </location>
</feature>
<feature type="region of interest" description="Disordered" evidence="1">
    <location>
        <begin position="1"/>
        <end position="22"/>
    </location>
</feature>
<feature type="compositionally biased region" description="Acidic residues" evidence="1">
    <location>
        <begin position="120"/>
        <end position="129"/>
    </location>
</feature>
<feature type="compositionally biased region" description="Low complexity" evidence="1">
    <location>
        <begin position="190"/>
        <end position="199"/>
    </location>
</feature>
<evidence type="ECO:0000313" key="4">
    <source>
        <dbReference type="Proteomes" id="UP000193560"/>
    </source>
</evidence>
<feature type="region of interest" description="Disordered" evidence="1">
    <location>
        <begin position="105"/>
        <end position="141"/>
    </location>
</feature>
<feature type="region of interest" description="Disordered" evidence="1">
    <location>
        <begin position="360"/>
        <end position="380"/>
    </location>
</feature>
<protein>
    <submittedName>
        <fullName evidence="3">Uncharacterized protein</fullName>
    </submittedName>
</protein>
<accession>A0A1X2ILX4</accession>
<keyword evidence="2" id="KW-0472">Membrane</keyword>
<feature type="compositionally biased region" description="Low complexity" evidence="1">
    <location>
        <begin position="48"/>
        <end position="60"/>
    </location>
</feature>
<feature type="region of interest" description="Disordered" evidence="1">
    <location>
        <begin position="228"/>
        <end position="249"/>
    </location>
</feature>
<proteinExistence type="predicted"/>
<feature type="region of interest" description="Disordered" evidence="1">
    <location>
        <begin position="48"/>
        <end position="83"/>
    </location>
</feature>
<feature type="compositionally biased region" description="Polar residues" evidence="1">
    <location>
        <begin position="105"/>
        <end position="116"/>
    </location>
</feature>
<dbReference type="AlphaFoldDB" id="A0A1X2ILX4"/>
<name>A0A1X2ILX4_9FUNG</name>
<feature type="region of interest" description="Disordered" evidence="1">
    <location>
        <begin position="187"/>
        <end position="210"/>
    </location>
</feature>
<evidence type="ECO:0000256" key="1">
    <source>
        <dbReference type="SAM" id="MobiDB-lite"/>
    </source>
</evidence>
<keyword evidence="2" id="KW-0812">Transmembrane</keyword>
<organism evidence="3 4">
    <name type="scientific">Absidia repens</name>
    <dbReference type="NCBI Taxonomy" id="90262"/>
    <lineage>
        <taxon>Eukaryota</taxon>
        <taxon>Fungi</taxon>
        <taxon>Fungi incertae sedis</taxon>
        <taxon>Mucoromycota</taxon>
        <taxon>Mucoromycotina</taxon>
        <taxon>Mucoromycetes</taxon>
        <taxon>Mucorales</taxon>
        <taxon>Cunninghamellaceae</taxon>
        <taxon>Absidia</taxon>
    </lineage>
</organism>
<dbReference type="Proteomes" id="UP000193560">
    <property type="component" value="Unassembled WGS sequence"/>
</dbReference>
<feature type="compositionally biased region" description="Low complexity" evidence="1">
    <location>
        <begin position="231"/>
        <end position="244"/>
    </location>
</feature>
<feature type="compositionally biased region" description="Acidic residues" evidence="1">
    <location>
        <begin position="70"/>
        <end position="83"/>
    </location>
</feature>
<dbReference type="OrthoDB" id="2290510at2759"/>
<feature type="transmembrane region" description="Helical" evidence="2">
    <location>
        <begin position="502"/>
        <end position="522"/>
    </location>
</feature>
<feature type="compositionally biased region" description="Basic residues" evidence="1">
    <location>
        <begin position="201"/>
        <end position="210"/>
    </location>
</feature>
<feature type="compositionally biased region" description="Polar residues" evidence="1">
    <location>
        <begin position="368"/>
        <end position="380"/>
    </location>
</feature>
<evidence type="ECO:0000256" key="2">
    <source>
        <dbReference type="SAM" id="Phobius"/>
    </source>
</evidence>
<comment type="caution">
    <text evidence="3">The sequence shown here is derived from an EMBL/GenBank/DDBJ whole genome shotgun (WGS) entry which is preliminary data.</text>
</comment>
<keyword evidence="2" id="KW-1133">Transmembrane helix</keyword>
<keyword evidence="4" id="KW-1185">Reference proteome</keyword>
<dbReference type="EMBL" id="MCGE01000008">
    <property type="protein sequence ID" value="ORZ18767.1"/>
    <property type="molecule type" value="Genomic_DNA"/>
</dbReference>
<feature type="transmembrane region" description="Helical" evidence="2">
    <location>
        <begin position="426"/>
        <end position="447"/>
    </location>
</feature>
<reference evidence="3 4" key="1">
    <citation type="submission" date="2016-07" db="EMBL/GenBank/DDBJ databases">
        <title>Pervasive Adenine N6-methylation of Active Genes in Fungi.</title>
        <authorList>
            <consortium name="DOE Joint Genome Institute"/>
            <person name="Mondo S.J."/>
            <person name="Dannebaum R.O."/>
            <person name="Kuo R.C."/>
            <person name="Labutti K."/>
            <person name="Haridas S."/>
            <person name="Kuo A."/>
            <person name="Salamov A."/>
            <person name="Ahrendt S.R."/>
            <person name="Lipzen A."/>
            <person name="Sullivan W."/>
            <person name="Andreopoulos W.B."/>
            <person name="Clum A."/>
            <person name="Lindquist E."/>
            <person name="Daum C."/>
            <person name="Ramamoorthy G.K."/>
            <person name="Gryganskyi A."/>
            <person name="Culley D."/>
            <person name="Magnuson J.K."/>
            <person name="James T.Y."/>
            <person name="O'Malley M.A."/>
            <person name="Stajich J.E."/>
            <person name="Spatafora J.W."/>
            <person name="Visel A."/>
            <person name="Grigoriev I.V."/>
        </authorList>
    </citation>
    <scope>NUCLEOTIDE SEQUENCE [LARGE SCALE GENOMIC DNA]</scope>
    <source>
        <strain evidence="3 4">NRRL 1336</strain>
    </source>
</reference>
<sequence length="576" mass="62913">MSALTYTKPTRTSIDMTDPDQDNLPLASTIDNDMTTTALTAIPTLPNLASDWSSATDTASGGWIDHGDNSDDDDDSDDPAEQEQFDRISGILSQLIQEANNAINSSSLPANSTSTPMAADNDDDDDLMDDTSITDGEGDNSFDWSASTLDDIFPEDIINFNNLDETSVRPTSPLPIQPRTSNSITMMERTTSTSSSTTTKVPRRRSQLPRPKKLSLDILHYHPPSTFHNRSSSIMSTSSSASSSHTEFDDDSLFSPISSSLTTPMSRTISPLLFEKGLYTQLSRQGSAVNNEVDLTSLCGRAVQNQQQQDSDIESEEEYMSHLQDNDTLTNGSLMASFERLDSSLAIVDSLSRDLANYRRQHPRHRNSTNMHPMTTASRNSDILTVATLDPSSSTTPVDEPTPDSNNNIIYANQHYDRQSFSGGKWATILIVGPILYIPYLLMASLWEQMAISMGTSSNTTPFSLLLSTASATMFDDRHTFASLKSNLIATSTAAIGNGGGIIPPCAGLAVFLLFLAILHLLKDGTTMEQDDDASPDNDYPPLMDTHSYNDQSKIIRRSSLPMLPCSPSMSRRSSF</sequence>
<evidence type="ECO:0000313" key="3">
    <source>
        <dbReference type="EMBL" id="ORZ18767.1"/>
    </source>
</evidence>
<gene>
    <name evidence="3" type="ORF">BCR42DRAFT_411539</name>
</gene>